<evidence type="ECO:0000313" key="1">
    <source>
        <dbReference type="EMBL" id="MBB6209988.1"/>
    </source>
</evidence>
<dbReference type="RefSeq" id="WP_184262752.1">
    <property type="nucleotide sequence ID" value="NZ_JACIIX010000004.1"/>
</dbReference>
<accession>A0A7X0DLG3</accession>
<organism evidence="1 2">
    <name type="scientific">Novispirillum itersonii</name>
    <name type="common">Aquaspirillum itersonii</name>
    <dbReference type="NCBI Taxonomy" id="189"/>
    <lineage>
        <taxon>Bacteria</taxon>
        <taxon>Pseudomonadati</taxon>
        <taxon>Pseudomonadota</taxon>
        <taxon>Alphaproteobacteria</taxon>
        <taxon>Rhodospirillales</taxon>
        <taxon>Novispirillaceae</taxon>
        <taxon>Novispirillum</taxon>
    </lineage>
</organism>
<dbReference type="GO" id="GO:0016765">
    <property type="term" value="F:transferase activity, transferring alkyl or aryl (other than methyl) groups"/>
    <property type="evidence" value="ECO:0007669"/>
    <property type="project" value="UniProtKB-ARBA"/>
</dbReference>
<dbReference type="SUPFAM" id="SSF48576">
    <property type="entry name" value="Terpenoid synthases"/>
    <property type="match status" value="1"/>
</dbReference>
<gene>
    <name evidence="1" type="ORF">FHS48_001398</name>
</gene>
<dbReference type="AlphaFoldDB" id="A0A7X0DLG3"/>
<dbReference type="Gene3D" id="1.10.600.10">
    <property type="entry name" value="Farnesyl Diphosphate Synthase"/>
    <property type="match status" value="1"/>
</dbReference>
<dbReference type="SFLD" id="SFLDS00005">
    <property type="entry name" value="Isoprenoid_Synthase_Type_I"/>
    <property type="match status" value="1"/>
</dbReference>
<dbReference type="PANTHER" id="PTHR31480">
    <property type="entry name" value="BIFUNCTIONAL LYCOPENE CYCLASE/PHYTOENE SYNTHASE"/>
    <property type="match status" value="1"/>
</dbReference>
<dbReference type="Pfam" id="PF00494">
    <property type="entry name" value="SQS_PSY"/>
    <property type="match status" value="1"/>
</dbReference>
<keyword evidence="2" id="KW-1185">Reference proteome</keyword>
<dbReference type="InterPro" id="IPR002060">
    <property type="entry name" value="Squ/phyt_synthse"/>
</dbReference>
<sequence length="265" mass="29594">MTSDLRSFAKALAPRLHRSGSSFRHLIFLLPPALRQSLTILYLYCRAVDDCADDGSGGGLARLQVWQRALDSGENPDDPVLARAVFALRQRYDLPMPALLAVIEGCQQDITNPLSHPSQAELNRYCDRVAGAVGTLILCLSGFPPSDPPGFAQAAGRALQYTNILRDLAEDRDRGRCYLPAGMAPEELAAEAGRLFRQCLMQRATLPRQRQRKMAAATGFILIYQDLLRELCHRGFSPSVLRNPVRIPRWRLIRVATRTLVDSWR</sequence>
<dbReference type="EMBL" id="JACIIX010000004">
    <property type="protein sequence ID" value="MBB6209988.1"/>
    <property type="molecule type" value="Genomic_DNA"/>
</dbReference>
<comment type="caution">
    <text evidence="1">The sequence shown here is derived from an EMBL/GenBank/DDBJ whole genome shotgun (WGS) entry which is preliminary data.</text>
</comment>
<evidence type="ECO:0000313" key="2">
    <source>
        <dbReference type="Proteomes" id="UP000544872"/>
    </source>
</evidence>
<reference evidence="1 2" key="1">
    <citation type="submission" date="2020-08" db="EMBL/GenBank/DDBJ databases">
        <title>Genomic Encyclopedia of Type Strains, Phase IV (KMG-IV): sequencing the most valuable type-strain genomes for metagenomic binning, comparative biology and taxonomic classification.</title>
        <authorList>
            <person name="Goeker M."/>
        </authorList>
    </citation>
    <scope>NUCLEOTIDE SEQUENCE [LARGE SCALE GENOMIC DNA]</scope>
    <source>
        <strain evidence="1 2">DSM 11590</strain>
    </source>
</reference>
<dbReference type="Proteomes" id="UP000544872">
    <property type="component" value="Unassembled WGS sequence"/>
</dbReference>
<protein>
    <submittedName>
        <fullName evidence="1">Phytoene/squalene synthetase</fullName>
    </submittedName>
</protein>
<name>A0A7X0DLG3_NOVIT</name>
<dbReference type="SFLD" id="SFLDG01018">
    <property type="entry name" value="Squalene/Phytoene_Synthase_Lik"/>
    <property type="match status" value="1"/>
</dbReference>
<proteinExistence type="predicted"/>
<dbReference type="InterPro" id="IPR008949">
    <property type="entry name" value="Isoprenoid_synthase_dom_sf"/>
</dbReference>